<dbReference type="RefSeq" id="WP_040546620.1">
    <property type="nucleotide sequence ID" value="NZ_BCTB01000042.1"/>
</dbReference>
<dbReference type="Proteomes" id="UP000069654">
    <property type="component" value="Unassembled WGS sequence"/>
</dbReference>
<accession>A0A100XGQ9</accession>
<dbReference type="STRING" id="1797.RMCT_3264"/>
<gene>
    <name evidence="1" type="ORF">RMCT_3264</name>
</gene>
<dbReference type="AlphaFoldDB" id="A0A100XGQ9"/>
<evidence type="ECO:0000313" key="1">
    <source>
        <dbReference type="EMBL" id="GAT16295.1"/>
    </source>
</evidence>
<protein>
    <recommendedName>
        <fullName evidence="3">Head-to-tail adaptor</fullName>
    </recommendedName>
</protein>
<evidence type="ECO:0008006" key="3">
    <source>
        <dbReference type="Google" id="ProtNLM"/>
    </source>
</evidence>
<evidence type="ECO:0000313" key="2">
    <source>
        <dbReference type="Proteomes" id="UP000069654"/>
    </source>
</evidence>
<name>A0A100XGQ9_MYCTH</name>
<organism evidence="1 2">
    <name type="scientific">Mycolicibacterium thermoresistibile</name>
    <name type="common">Mycobacterium thermoresistibile</name>
    <dbReference type="NCBI Taxonomy" id="1797"/>
    <lineage>
        <taxon>Bacteria</taxon>
        <taxon>Bacillati</taxon>
        <taxon>Actinomycetota</taxon>
        <taxon>Actinomycetes</taxon>
        <taxon>Mycobacteriales</taxon>
        <taxon>Mycobacteriaceae</taxon>
        <taxon>Mycolicibacterium</taxon>
    </lineage>
</organism>
<comment type="caution">
    <text evidence="1">The sequence shown here is derived from an EMBL/GenBank/DDBJ whole genome shotgun (WGS) entry which is preliminary data.</text>
</comment>
<sequence>MSCDWPIDRACLPEPPNLGDEPTPEEQAAYDLAVAQRSSAEDLAVHVLWALSGRQFGVCEATVRPCPPLGYPRSTSIALWDGTGWATAGCGCVGNCVRSGPSMVHLPGPVATPTDDHPLEVTIAGETLDPAEYVVEGDVLYRGGGKSWPGQNLARPLGESGTWSVTYWRGTPVPPGVDRLTGLLAKEFLAACHGDEKCRLPRNVAQIARQGVTYRYELASVIHAAGKTGLPEVDLWLAAVNPNKLAAGPVVL</sequence>
<dbReference type="EMBL" id="BCTB01000042">
    <property type="protein sequence ID" value="GAT16295.1"/>
    <property type="molecule type" value="Genomic_DNA"/>
</dbReference>
<reference evidence="2" key="2">
    <citation type="submission" date="2016-02" db="EMBL/GenBank/DDBJ databases">
        <title>Draft genome sequence of five rapidly growing Mycobacterium species.</title>
        <authorList>
            <person name="Katahira K."/>
            <person name="Gotou Y."/>
            <person name="Iida K."/>
            <person name="Ogura Y."/>
            <person name="Hayashi T."/>
        </authorList>
    </citation>
    <scope>NUCLEOTIDE SEQUENCE [LARGE SCALE GENOMIC DNA]</scope>
    <source>
        <strain evidence="2">JCM6362</strain>
    </source>
</reference>
<proteinExistence type="predicted"/>
<dbReference type="OrthoDB" id="3340404at2"/>
<reference evidence="1 2" key="1">
    <citation type="journal article" date="2016" name="Genome Announc.">
        <title>Draft Genome Sequences of Five Rapidly Growing Mycobacterium Species, M. thermoresistibile, M. fortuitum subsp. acetamidolyticum, M. canariasense, M. brisbanense, and M. novocastrense.</title>
        <authorList>
            <person name="Katahira K."/>
            <person name="Ogura Y."/>
            <person name="Gotoh Y."/>
            <person name="Hayashi T."/>
        </authorList>
    </citation>
    <scope>NUCLEOTIDE SEQUENCE [LARGE SCALE GENOMIC DNA]</scope>
    <source>
        <strain evidence="1 2">JCM6362</strain>
    </source>
</reference>